<dbReference type="Proteomes" id="UP000215902">
    <property type="component" value="Unassembled WGS sequence"/>
</dbReference>
<accession>A0A267FMS5</accession>
<evidence type="ECO:0000313" key="3">
    <source>
        <dbReference type="EMBL" id="PAA74504.1"/>
    </source>
</evidence>
<feature type="region of interest" description="Disordered" evidence="1">
    <location>
        <begin position="1"/>
        <end position="40"/>
    </location>
</feature>
<evidence type="ECO:0000313" key="4">
    <source>
        <dbReference type="Proteomes" id="UP000215902"/>
    </source>
</evidence>
<keyword evidence="2" id="KW-0472">Membrane</keyword>
<sequence>MQMQKRPTPSSSVESASDQTAQHAARMDYKAQQLQQQQEEELRDNNFMEQAFPQNPQLRHTLQQSMTMAAQNNRRDQSVMDEINRLNDSIDEAMRDNPQLVAAIDEVVQEEPEFVQLLEEEQNEAGNKICQADLLFAKAKGRDGMYPYIDNTNSHLLEPGVVLGFKYYGVNHNGILESVDKTKPLTVTVIHYGRDPLNSPCRIIREKIEVKLDGRSFWVDLHPMKSCYPKQTVIARARSRLNEADHSVLTNRASHFSKWCKIISPDNRACCKVPIYVNDALPVHELKSGDHLQIKSDGKRIHCEIIDVQNVGAVPDTKRVTMNTLSEDRTSLTQITRDVTLRDKNVKLIVHNDVTQDCELHGGGYEQPKYTAEKVTDVSVIKRGCVISRRSGTSQPYSHYVVIAVHDQNDKEIDQTHDRNKKMKLTVMTYAIKFKRSFDTQFEIVQMQLDLDNVNKDAVYLIKYQAMERTRCSPDEVVSRALSREGEREHDIELNSSRDFARWCSIKHASNREQCRVRVHSAQQLLDFNRGHIRFPRFSVANKSVYDHHALMCHCETVAGHCDLVRVTLYENNSELKRVRAENLSIPADQTVTRFIYDGADCNDLSDRYDSVMGLKFIDAANKMSSADFCFWLRTGGSFSDLLAIKDKRRSRPESLQERVVKGNDLRDSDHIKLVKKIHGKEQEVHYVLTSWDQPSQTWNAVTYEFEEDHSLQLGVRRVTGILQINENSKVDKVVHNREIDWIEVEKKFNELRGMQIYDLRYFNCEHLVNYLTLGRKYSRQWYDAIKNSARAGSRSNELMKVVRAVLKILTKVSPETEATVSFIPDKGTVVCESIAIAIAVAMFIIKLIRITRNYSRNRMSGNEFRVERKRAIFLFVAAVAGVITTAVVMTASPHFVLGFLSTVAIAAALGLGAAGLCRAPAAYRMMTEP</sequence>
<dbReference type="EMBL" id="NIVC01000944">
    <property type="protein sequence ID" value="PAA74504.1"/>
    <property type="molecule type" value="Genomic_DNA"/>
</dbReference>
<dbReference type="AlphaFoldDB" id="A0A267FMS5"/>
<keyword evidence="2" id="KW-1133">Transmembrane helix</keyword>
<evidence type="ECO:0000256" key="2">
    <source>
        <dbReference type="SAM" id="Phobius"/>
    </source>
</evidence>
<feature type="compositionally biased region" description="Polar residues" evidence="1">
    <location>
        <begin position="1"/>
        <end position="22"/>
    </location>
</feature>
<keyword evidence="2" id="KW-0812">Transmembrane</keyword>
<reference evidence="3 4" key="1">
    <citation type="submission" date="2017-06" db="EMBL/GenBank/DDBJ databases">
        <title>A platform for efficient transgenesis in Macrostomum lignano, a flatworm model organism for stem cell research.</title>
        <authorList>
            <person name="Berezikov E."/>
        </authorList>
    </citation>
    <scope>NUCLEOTIDE SEQUENCE [LARGE SCALE GENOMIC DNA]</scope>
    <source>
        <strain evidence="3">DV1</strain>
        <tissue evidence="3">Whole organism</tissue>
    </source>
</reference>
<protein>
    <recommendedName>
        <fullName evidence="5">LRAT domain-containing protein</fullName>
    </recommendedName>
</protein>
<feature type="transmembrane region" description="Helical" evidence="2">
    <location>
        <begin position="896"/>
        <end position="918"/>
    </location>
</feature>
<evidence type="ECO:0008006" key="5">
    <source>
        <dbReference type="Google" id="ProtNLM"/>
    </source>
</evidence>
<comment type="caution">
    <text evidence="3">The sequence shown here is derived from an EMBL/GenBank/DDBJ whole genome shotgun (WGS) entry which is preliminary data.</text>
</comment>
<feature type="transmembrane region" description="Helical" evidence="2">
    <location>
        <begin position="872"/>
        <end position="890"/>
    </location>
</feature>
<gene>
    <name evidence="3" type="ORF">BOX15_Mlig033720g3</name>
</gene>
<keyword evidence="4" id="KW-1185">Reference proteome</keyword>
<name>A0A267FMS5_9PLAT</name>
<proteinExistence type="predicted"/>
<feature type="transmembrane region" description="Helical" evidence="2">
    <location>
        <begin position="834"/>
        <end position="851"/>
    </location>
</feature>
<organism evidence="3 4">
    <name type="scientific">Macrostomum lignano</name>
    <dbReference type="NCBI Taxonomy" id="282301"/>
    <lineage>
        <taxon>Eukaryota</taxon>
        <taxon>Metazoa</taxon>
        <taxon>Spiralia</taxon>
        <taxon>Lophotrochozoa</taxon>
        <taxon>Platyhelminthes</taxon>
        <taxon>Rhabditophora</taxon>
        <taxon>Macrostomorpha</taxon>
        <taxon>Macrostomida</taxon>
        <taxon>Macrostomidae</taxon>
        <taxon>Macrostomum</taxon>
    </lineage>
</organism>
<dbReference type="OrthoDB" id="421951at2759"/>
<evidence type="ECO:0000256" key="1">
    <source>
        <dbReference type="SAM" id="MobiDB-lite"/>
    </source>
</evidence>